<keyword evidence="8" id="KW-1185">Reference proteome</keyword>
<dbReference type="GO" id="GO:0005739">
    <property type="term" value="C:mitochondrion"/>
    <property type="evidence" value="ECO:0007669"/>
    <property type="project" value="TreeGrafter"/>
</dbReference>
<feature type="domain" description="Aminoacyl-transfer RNA synthetases class-II family profile" evidence="6">
    <location>
        <begin position="7"/>
        <end position="118"/>
    </location>
</feature>
<gene>
    <name evidence="7" type="ORF">P879_11111</name>
</gene>
<dbReference type="PANTHER" id="PTHR22594">
    <property type="entry name" value="ASPARTYL/LYSYL-TRNA SYNTHETASE"/>
    <property type="match status" value="1"/>
</dbReference>
<comment type="caution">
    <text evidence="7">The sequence shown here is derived from an EMBL/GenBank/DDBJ whole genome shotgun (WGS) entry which is preliminary data.</text>
</comment>
<dbReference type="AlphaFoldDB" id="A0A8T0D8M8"/>
<dbReference type="EMBL" id="JTDF01010890">
    <property type="protein sequence ID" value="KAF8563726.1"/>
    <property type="molecule type" value="Genomic_DNA"/>
</dbReference>
<dbReference type="Proteomes" id="UP000699462">
    <property type="component" value="Unassembled WGS sequence"/>
</dbReference>
<evidence type="ECO:0000256" key="3">
    <source>
        <dbReference type="ARBA" id="ARBA00022840"/>
    </source>
</evidence>
<accession>A0A8T0D8M8</accession>
<keyword evidence="1" id="KW-0436">Ligase</keyword>
<protein>
    <recommendedName>
        <fullName evidence="6">Aminoacyl-transfer RNA synthetases class-II family profile domain-containing protein</fullName>
    </recommendedName>
</protein>
<sequence>MVGGVDRYMQIARCFRDEPSRSDRQPEFTQLDLELAFANATDIMRVVEELLLHVWPLVQDIRKDCCLLQTPFPKMTYSAAISQFGSDKPDIRFPFRFCEPSRNGSVGFKIPSSTVSFK</sequence>
<dbReference type="InterPro" id="IPR004364">
    <property type="entry name" value="Aa-tRNA-synt_II"/>
</dbReference>
<dbReference type="InterPro" id="IPR004115">
    <property type="entry name" value="GAD-like_sf"/>
</dbReference>
<dbReference type="PROSITE" id="PS50862">
    <property type="entry name" value="AA_TRNA_LIGASE_II"/>
    <property type="match status" value="1"/>
</dbReference>
<organism evidence="7 8">
    <name type="scientific">Paragonimus westermani</name>
    <dbReference type="NCBI Taxonomy" id="34504"/>
    <lineage>
        <taxon>Eukaryota</taxon>
        <taxon>Metazoa</taxon>
        <taxon>Spiralia</taxon>
        <taxon>Lophotrochozoa</taxon>
        <taxon>Platyhelminthes</taxon>
        <taxon>Trematoda</taxon>
        <taxon>Digenea</taxon>
        <taxon>Plagiorchiida</taxon>
        <taxon>Troglotremata</taxon>
        <taxon>Troglotrematidae</taxon>
        <taxon>Paragonimus</taxon>
    </lineage>
</organism>
<dbReference type="GO" id="GO:0005524">
    <property type="term" value="F:ATP binding"/>
    <property type="evidence" value="ECO:0007669"/>
    <property type="project" value="UniProtKB-KW"/>
</dbReference>
<name>A0A8T0D8M8_9TREM</name>
<evidence type="ECO:0000256" key="5">
    <source>
        <dbReference type="ARBA" id="ARBA00023146"/>
    </source>
</evidence>
<dbReference type="OrthoDB" id="439710at2759"/>
<dbReference type="Gene3D" id="3.30.1360.30">
    <property type="entry name" value="GAD-like domain"/>
    <property type="match status" value="1"/>
</dbReference>
<evidence type="ECO:0000256" key="4">
    <source>
        <dbReference type="ARBA" id="ARBA00022917"/>
    </source>
</evidence>
<evidence type="ECO:0000256" key="1">
    <source>
        <dbReference type="ARBA" id="ARBA00022598"/>
    </source>
</evidence>
<evidence type="ECO:0000313" key="8">
    <source>
        <dbReference type="Proteomes" id="UP000699462"/>
    </source>
</evidence>
<keyword evidence="2" id="KW-0547">Nucleotide-binding</keyword>
<dbReference type="GO" id="GO:0006422">
    <property type="term" value="P:aspartyl-tRNA aminoacylation"/>
    <property type="evidence" value="ECO:0007669"/>
    <property type="project" value="TreeGrafter"/>
</dbReference>
<dbReference type="Pfam" id="PF00152">
    <property type="entry name" value="tRNA-synt_2"/>
    <property type="match status" value="1"/>
</dbReference>
<evidence type="ECO:0000313" key="7">
    <source>
        <dbReference type="EMBL" id="KAF8563726.1"/>
    </source>
</evidence>
<keyword evidence="3" id="KW-0067">ATP-binding</keyword>
<dbReference type="GO" id="GO:0004815">
    <property type="term" value="F:aspartate-tRNA ligase activity"/>
    <property type="evidence" value="ECO:0007669"/>
    <property type="project" value="TreeGrafter"/>
</dbReference>
<evidence type="ECO:0000256" key="2">
    <source>
        <dbReference type="ARBA" id="ARBA00022741"/>
    </source>
</evidence>
<dbReference type="InterPro" id="IPR045864">
    <property type="entry name" value="aa-tRNA-synth_II/BPL/LPL"/>
</dbReference>
<reference evidence="7 8" key="1">
    <citation type="submission" date="2019-07" db="EMBL/GenBank/DDBJ databases">
        <title>Annotation for the trematode Paragonimus westermani.</title>
        <authorList>
            <person name="Choi Y.-J."/>
        </authorList>
    </citation>
    <scope>NUCLEOTIDE SEQUENCE [LARGE SCALE GENOMIC DNA]</scope>
    <source>
        <strain evidence="7">180907_Pwestermani</strain>
    </source>
</reference>
<dbReference type="PANTHER" id="PTHR22594:SF5">
    <property type="entry name" value="ASPARTATE--TRNA LIGASE, MITOCHONDRIAL"/>
    <property type="match status" value="1"/>
</dbReference>
<proteinExistence type="predicted"/>
<dbReference type="Gene3D" id="3.30.930.10">
    <property type="entry name" value="Bira Bifunctional Protein, Domain 2"/>
    <property type="match status" value="1"/>
</dbReference>
<keyword evidence="5" id="KW-0030">Aminoacyl-tRNA synthetase</keyword>
<keyword evidence="4" id="KW-0648">Protein biosynthesis</keyword>
<dbReference type="InterPro" id="IPR006195">
    <property type="entry name" value="aa-tRNA-synth_II"/>
</dbReference>
<evidence type="ECO:0000259" key="6">
    <source>
        <dbReference type="PROSITE" id="PS50862"/>
    </source>
</evidence>
<dbReference type="SUPFAM" id="SSF55681">
    <property type="entry name" value="Class II aaRS and biotin synthetases"/>
    <property type="match status" value="1"/>
</dbReference>